<evidence type="ECO:0000256" key="4">
    <source>
        <dbReference type="SAM" id="Phobius"/>
    </source>
</evidence>
<dbReference type="Pfam" id="PF07690">
    <property type="entry name" value="MFS_1"/>
    <property type="match status" value="2"/>
</dbReference>
<feature type="transmembrane region" description="Helical" evidence="4">
    <location>
        <begin position="279"/>
        <end position="298"/>
    </location>
</feature>
<dbReference type="InterPro" id="IPR011701">
    <property type="entry name" value="MFS"/>
</dbReference>
<dbReference type="InterPro" id="IPR020846">
    <property type="entry name" value="MFS_dom"/>
</dbReference>
<dbReference type="Proteomes" id="UP000297890">
    <property type="component" value="Unassembled WGS sequence"/>
</dbReference>
<feature type="transmembrane region" description="Helical" evidence="4">
    <location>
        <begin position="304"/>
        <end position="327"/>
    </location>
</feature>
<keyword evidence="1 4" id="KW-0812">Transmembrane</keyword>
<dbReference type="Gene3D" id="1.20.1250.20">
    <property type="entry name" value="MFS general substrate transporter like domains"/>
    <property type="match status" value="2"/>
</dbReference>
<proteinExistence type="predicted"/>
<dbReference type="GO" id="GO:0022857">
    <property type="term" value="F:transmembrane transporter activity"/>
    <property type="evidence" value="ECO:0007669"/>
    <property type="project" value="InterPro"/>
</dbReference>
<evidence type="ECO:0000256" key="3">
    <source>
        <dbReference type="ARBA" id="ARBA00023136"/>
    </source>
</evidence>
<dbReference type="PROSITE" id="PS50850">
    <property type="entry name" value="MFS"/>
    <property type="match status" value="1"/>
</dbReference>
<protein>
    <submittedName>
        <fullName evidence="6">MFS transporter</fullName>
    </submittedName>
</protein>
<name>A0A4Z0FAW2_9GAMM</name>
<feature type="transmembrane region" description="Helical" evidence="4">
    <location>
        <begin position="168"/>
        <end position="188"/>
    </location>
</feature>
<accession>A0A4Z0FAW2</accession>
<keyword evidence="2 4" id="KW-1133">Transmembrane helix</keyword>
<feature type="transmembrane region" description="Helical" evidence="4">
    <location>
        <begin position="30"/>
        <end position="50"/>
    </location>
</feature>
<dbReference type="CDD" id="cd17370">
    <property type="entry name" value="MFS_MJ1317_like"/>
    <property type="match status" value="1"/>
</dbReference>
<dbReference type="RefSeq" id="WP_135281477.1">
    <property type="nucleotide sequence ID" value="NZ_SRIO01000006.1"/>
</dbReference>
<feature type="transmembrane region" description="Helical" evidence="4">
    <location>
        <begin position="339"/>
        <end position="361"/>
    </location>
</feature>
<evidence type="ECO:0000313" key="7">
    <source>
        <dbReference type="Proteomes" id="UP000297890"/>
    </source>
</evidence>
<organism evidence="6 7">
    <name type="scientific">Candidatus Macondimonas diazotrophica</name>
    <dbReference type="NCBI Taxonomy" id="2305248"/>
    <lineage>
        <taxon>Bacteria</taxon>
        <taxon>Pseudomonadati</taxon>
        <taxon>Pseudomonadota</taxon>
        <taxon>Gammaproteobacteria</taxon>
        <taxon>Chromatiales</taxon>
        <taxon>Ectothiorhodospiraceae</taxon>
        <taxon>Candidatus Macondimonas</taxon>
    </lineage>
</organism>
<feature type="domain" description="Major facilitator superfamily (MFS) profile" evidence="5">
    <location>
        <begin position="10"/>
        <end position="392"/>
    </location>
</feature>
<dbReference type="OrthoDB" id="9803985at2"/>
<gene>
    <name evidence="6" type="ORF">E4680_05880</name>
</gene>
<reference evidence="6 7" key="1">
    <citation type="journal article" date="2019" name="ISME J.">
        <title>Candidatus Macondimonas diazotrophica, a novel gammaproteobacterial genus dominating crude-oil-contaminated coastal sediments.</title>
        <authorList>
            <person name="Karthikeyan S."/>
            <person name="Konstantinidis K."/>
        </authorList>
    </citation>
    <scope>NUCLEOTIDE SEQUENCE [LARGE SCALE GENOMIC DNA]</scope>
    <source>
        <strain evidence="6 7">KTK01</strain>
    </source>
</reference>
<sequence length="393" mass="40654">MSARPRLPGAIWALGSVSLLMDTSSELIHSLLPVFLVVTLGTSVAVVGMIEGIAEATAALAKVFSGVLSDRVRRRKGLTVLGYGLAALVKPLFPLAGSATTVLVARFIDRVGKGIRGAPRDALVADLTPQAVRGAAYGLRQALDTVGAVAGPLLALILMGWFAGDIRAVMSVAVIPAVLSVLILMLMVREPPRAAPASPPSSPLRLSVLSDLPGRYWAALGFASLLTLARFSEAFLVLRAEDLGFAMRQVPLVMVVMNLAYAASAYPAGVLADHRSRRLLMAAGLVVLIASDLVLASASGTGMLMGGVVLWGLHMGLTQGLLSTLIADAAPPELRGTAFGVFHLATGIATFLASALAGVLWSGYGASATFGFGALVTALALLGLFRFAHADQR</sequence>
<evidence type="ECO:0000256" key="1">
    <source>
        <dbReference type="ARBA" id="ARBA00022692"/>
    </source>
</evidence>
<evidence type="ECO:0000256" key="2">
    <source>
        <dbReference type="ARBA" id="ARBA00022989"/>
    </source>
</evidence>
<feature type="transmembrane region" description="Helical" evidence="4">
    <location>
        <begin position="142"/>
        <end position="162"/>
    </location>
</feature>
<feature type="transmembrane region" description="Helical" evidence="4">
    <location>
        <begin position="367"/>
        <end position="388"/>
    </location>
</feature>
<dbReference type="EMBL" id="SRIO01000006">
    <property type="protein sequence ID" value="TFZ82807.1"/>
    <property type="molecule type" value="Genomic_DNA"/>
</dbReference>
<dbReference type="PANTHER" id="PTHR23518:SF2">
    <property type="entry name" value="MAJOR FACILITATOR SUPERFAMILY TRANSPORTER"/>
    <property type="match status" value="1"/>
</dbReference>
<keyword evidence="7" id="KW-1185">Reference proteome</keyword>
<dbReference type="SUPFAM" id="SSF103473">
    <property type="entry name" value="MFS general substrate transporter"/>
    <property type="match status" value="1"/>
</dbReference>
<dbReference type="AlphaFoldDB" id="A0A4Z0FAW2"/>
<keyword evidence="3 4" id="KW-0472">Membrane</keyword>
<dbReference type="PANTHER" id="PTHR23518">
    <property type="entry name" value="C-METHYLTRANSFERASE"/>
    <property type="match status" value="1"/>
</dbReference>
<evidence type="ECO:0000313" key="6">
    <source>
        <dbReference type="EMBL" id="TFZ82807.1"/>
    </source>
</evidence>
<feature type="transmembrane region" description="Helical" evidence="4">
    <location>
        <begin position="250"/>
        <end position="272"/>
    </location>
</feature>
<comment type="caution">
    <text evidence="6">The sequence shown here is derived from an EMBL/GenBank/DDBJ whole genome shotgun (WGS) entry which is preliminary data.</text>
</comment>
<evidence type="ECO:0000259" key="5">
    <source>
        <dbReference type="PROSITE" id="PS50850"/>
    </source>
</evidence>
<dbReference type="InterPro" id="IPR036259">
    <property type="entry name" value="MFS_trans_sf"/>
</dbReference>